<keyword evidence="8" id="KW-1185">Reference proteome</keyword>
<keyword evidence="2 5" id="KW-0812">Transmembrane</keyword>
<evidence type="ECO:0000256" key="4">
    <source>
        <dbReference type="ARBA" id="ARBA00023136"/>
    </source>
</evidence>
<name>A0A5C3MP92_9AGAM</name>
<dbReference type="InterPro" id="IPR007269">
    <property type="entry name" value="ICMT_MeTrfase"/>
</dbReference>
<gene>
    <name evidence="7" type="ORF">OE88DRAFT_1086050</name>
</gene>
<dbReference type="Gene3D" id="1.20.120.1630">
    <property type="match status" value="1"/>
</dbReference>
<keyword evidence="3 5" id="KW-1133">Transmembrane helix</keyword>
<keyword evidence="4 5" id="KW-0472">Membrane</keyword>
<accession>A0A5C3MP92</accession>
<evidence type="ECO:0000256" key="5">
    <source>
        <dbReference type="RuleBase" id="RU362022"/>
    </source>
</evidence>
<proteinExistence type="inferred from homology"/>
<evidence type="ECO:0000256" key="1">
    <source>
        <dbReference type="ARBA" id="ARBA00004141"/>
    </source>
</evidence>
<keyword evidence="5" id="KW-0808">Transferase</keyword>
<dbReference type="PANTHER" id="PTHR12714">
    <property type="entry name" value="PROTEIN-S ISOPRENYLCYSTEINE O-METHYLTRANSFERASE"/>
    <property type="match status" value="1"/>
</dbReference>
<dbReference type="AlphaFoldDB" id="A0A5C3MP92"/>
<comment type="similarity">
    <text evidence="5">Belongs to the class VI-like SAM-binding methyltransferase superfamily. Isoprenylcysteine carboxyl methyltransferase family.</text>
</comment>
<dbReference type="GO" id="GO:0032259">
    <property type="term" value="P:methylation"/>
    <property type="evidence" value="ECO:0007669"/>
    <property type="project" value="UniProtKB-KW"/>
</dbReference>
<organism evidence="7 8">
    <name type="scientific">Heliocybe sulcata</name>
    <dbReference type="NCBI Taxonomy" id="5364"/>
    <lineage>
        <taxon>Eukaryota</taxon>
        <taxon>Fungi</taxon>
        <taxon>Dikarya</taxon>
        <taxon>Basidiomycota</taxon>
        <taxon>Agaricomycotina</taxon>
        <taxon>Agaricomycetes</taxon>
        <taxon>Gloeophyllales</taxon>
        <taxon>Gloeophyllaceae</taxon>
        <taxon>Heliocybe</taxon>
    </lineage>
</organism>
<sequence length="235" mass="25940">MSLLRVPLVITTALAMGHSMTDPNPSVTTVERERYRHSFPVATLVTGTIKTLALLGGACETIVITAGHVPESSFARRVIAALVANTSLAVPTIRVTPTALVGWFLAVAGSYVRYRCFKTLGKYFTFELSIRKEHRLVTSGPYSYVRHPAYTGGMIAGLGTSVCFLGEGSWLRECGWLHTFIGKTVVGAFLFPVILGSLIAVRRTIVEDRTLQREFGVQWDEWAARVPYRLIPYVF</sequence>
<keyword evidence="5" id="KW-0256">Endoplasmic reticulum</keyword>
<feature type="signal peptide" evidence="6">
    <location>
        <begin position="1"/>
        <end position="19"/>
    </location>
</feature>
<dbReference type="EC" id="2.1.1.100" evidence="5"/>
<dbReference type="Proteomes" id="UP000305948">
    <property type="component" value="Unassembled WGS sequence"/>
</dbReference>
<dbReference type="Pfam" id="PF04140">
    <property type="entry name" value="ICMT"/>
    <property type="match status" value="1"/>
</dbReference>
<dbReference type="STRING" id="5364.A0A5C3MP92"/>
<comment type="catalytic activity">
    <reaction evidence="5">
        <text>[protein]-C-terminal S-[(2E,6E)-farnesyl]-L-cysteine + S-adenosyl-L-methionine = [protein]-C-terminal S-[(2E,6E)-farnesyl]-L-cysteine methyl ester + S-adenosyl-L-homocysteine</text>
        <dbReference type="Rhea" id="RHEA:21672"/>
        <dbReference type="Rhea" id="RHEA-COMP:12125"/>
        <dbReference type="Rhea" id="RHEA-COMP:12126"/>
        <dbReference type="ChEBI" id="CHEBI:57856"/>
        <dbReference type="ChEBI" id="CHEBI:59789"/>
        <dbReference type="ChEBI" id="CHEBI:90510"/>
        <dbReference type="ChEBI" id="CHEBI:90511"/>
        <dbReference type="EC" id="2.1.1.100"/>
    </reaction>
</comment>
<feature type="transmembrane region" description="Helical" evidence="5">
    <location>
        <begin position="180"/>
        <end position="201"/>
    </location>
</feature>
<reference evidence="7 8" key="1">
    <citation type="journal article" date="2019" name="Nat. Ecol. Evol.">
        <title>Megaphylogeny resolves global patterns of mushroom evolution.</title>
        <authorList>
            <person name="Varga T."/>
            <person name="Krizsan K."/>
            <person name="Foldi C."/>
            <person name="Dima B."/>
            <person name="Sanchez-Garcia M."/>
            <person name="Sanchez-Ramirez S."/>
            <person name="Szollosi G.J."/>
            <person name="Szarkandi J.G."/>
            <person name="Papp V."/>
            <person name="Albert L."/>
            <person name="Andreopoulos W."/>
            <person name="Angelini C."/>
            <person name="Antonin V."/>
            <person name="Barry K.W."/>
            <person name="Bougher N.L."/>
            <person name="Buchanan P."/>
            <person name="Buyck B."/>
            <person name="Bense V."/>
            <person name="Catcheside P."/>
            <person name="Chovatia M."/>
            <person name="Cooper J."/>
            <person name="Damon W."/>
            <person name="Desjardin D."/>
            <person name="Finy P."/>
            <person name="Geml J."/>
            <person name="Haridas S."/>
            <person name="Hughes K."/>
            <person name="Justo A."/>
            <person name="Karasinski D."/>
            <person name="Kautmanova I."/>
            <person name="Kiss B."/>
            <person name="Kocsube S."/>
            <person name="Kotiranta H."/>
            <person name="LaButti K.M."/>
            <person name="Lechner B.E."/>
            <person name="Liimatainen K."/>
            <person name="Lipzen A."/>
            <person name="Lukacs Z."/>
            <person name="Mihaltcheva S."/>
            <person name="Morgado L.N."/>
            <person name="Niskanen T."/>
            <person name="Noordeloos M.E."/>
            <person name="Ohm R.A."/>
            <person name="Ortiz-Santana B."/>
            <person name="Ovrebo C."/>
            <person name="Racz N."/>
            <person name="Riley R."/>
            <person name="Savchenko A."/>
            <person name="Shiryaev A."/>
            <person name="Soop K."/>
            <person name="Spirin V."/>
            <person name="Szebenyi C."/>
            <person name="Tomsovsky M."/>
            <person name="Tulloss R.E."/>
            <person name="Uehling J."/>
            <person name="Grigoriev I.V."/>
            <person name="Vagvolgyi C."/>
            <person name="Papp T."/>
            <person name="Martin F.M."/>
            <person name="Miettinen O."/>
            <person name="Hibbett D.S."/>
            <person name="Nagy L.G."/>
        </authorList>
    </citation>
    <scope>NUCLEOTIDE SEQUENCE [LARGE SCALE GENOMIC DNA]</scope>
    <source>
        <strain evidence="7 8">OMC1185</strain>
    </source>
</reference>
<evidence type="ECO:0000313" key="8">
    <source>
        <dbReference type="Proteomes" id="UP000305948"/>
    </source>
</evidence>
<evidence type="ECO:0000256" key="2">
    <source>
        <dbReference type="ARBA" id="ARBA00022692"/>
    </source>
</evidence>
<comment type="subcellular location">
    <subcellularLocation>
        <location evidence="5">Endoplasmic reticulum membrane</location>
        <topology evidence="5">Multi-pass membrane protein</topology>
    </subcellularLocation>
    <subcellularLocation>
        <location evidence="1">Membrane</location>
        <topology evidence="1">Multi-pass membrane protein</topology>
    </subcellularLocation>
</comment>
<keyword evidence="5" id="KW-0489">Methyltransferase</keyword>
<evidence type="ECO:0000313" key="7">
    <source>
        <dbReference type="EMBL" id="TFK45848.1"/>
    </source>
</evidence>
<dbReference type="EMBL" id="ML213536">
    <property type="protein sequence ID" value="TFK45848.1"/>
    <property type="molecule type" value="Genomic_DNA"/>
</dbReference>
<dbReference type="GO" id="GO:0005789">
    <property type="term" value="C:endoplasmic reticulum membrane"/>
    <property type="evidence" value="ECO:0007669"/>
    <property type="project" value="UniProtKB-SubCell"/>
</dbReference>
<dbReference type="OrthoDB" id="422086at2759"/>
<dbReference type="GO" id="GO:0004671">
    <property type="term" value="F:protein C-terminal S-isoprenylcysteine carboxyl O-methyltransferase activity"/>
    <property type="evidence" value="ECO:0007669"/>
    <property type="project" value="UniProtKB-EC"/>
</dbReference>
<keyword evidence="6" id="KW-0732">Signal</keyword>
<feature type="chain" id="PRO_5022953011" description="Protein-S-isoprenylcysteine O-methyltransferase" evidence="6">
    <location>
        <begin position="20"/>
        <end position="235"/>
    </location>
</feature>
<dbReference type="PANTHER" id="PTHR12714:SF9">
    <property type="entry name" value="PROTEIN-S-ISOPRENYLCYSTEINE O-METHYLTRANSFERASE"/>
    <property type="match status" value="1"/>
</dbReference>
<comment type="caution">
    <text evidence="5">Lacks conserved residue(s) required for the propagation of feature annotation.</text>
</comment>
<keyword evidence="5" id="KW-0949">S-adenosyl-L-methionine</keyword>
<evidence type="ECO:0000256" key="6">
    <source>
        <dbReference type="SAM" id="SignalP"/>
    </source>
</evidence>
<evidence type="ECO:0000256" key="3">
    <source>
        <dbReference type="ARBA" id="ARBA00022989"/>
    </source>
</evidence>
<protein>
    <recommendedName>
        <fullName evidence="5">Protein-S-isoprenylcysteine O-methyltransferase</fullName>
        <ecNumber evidence="5">2.1.1.100</ecNumber>
    </recommendedName>
</protein>